<organism evidence="3 4">
    <name type="scientific">Drosophila albomicans</name>
    <name type="common">Fruit fly</name>
    <dbReference type="NCBI Taxonomy" id="7291"/>
    <lineage>
        <taxon>Eukaryota</taxon>
        <taxon>Metazoa</taxon>
        <taxon>Ecdysozoa</taxon>
        <taxon>Arthropoda</taxon>
        <taxon>Hexapoda</taxon>
        <taxon>Insecta</taxon>
        <taxon>Pterygota</taxon>
        <taxon>Neoptera</taxon>
        <taxon>Endopterygota</taxon>
        <taxon>Diptera</taxon>
        <taxon>Brachycera</taxon>
        <taxon>Muscomorpha</taxon>
        <taxon>Ephydroidea</taxon>
        <taxon>Drosophilidae</taxon>
        <taxon>Drosophila</taxon>
    </lineage>
</organism>
<evidence type="ECO:0000313" key="4">
    <source>
        <dbReference type="RefSeq" id="XP_034115066.1"/>
    </source>
</evidence>
<protein>
    <submittedName>
        <fullName evidence="4">Uncharacterized protein LOC117575080</fullName>
    </submittedName>
</protein>
<dbReference type="Proteomes" id="UP000515160">
    <property type="component" value="Chromosome 2R"/>
</dbReference>
<evidence type="ECO:0000313" key="3">
    <source>
        <dbReference type="Proteomes" id="UP000515160"/>
    </source>
</evidence>
<name>A0A6P8XFC0_DROAB</name>
<feature type="compositionally biased region" description="Polar residues" evidence="1">
    <location>
        <begin position="346"/>
        <end position="358"/>
    </location>
</feature>
<feature type="region of interest" description="Disordered" evidence="1">
    <location>
        <begin position="162"/>
        <end position="191"/>
    </location>
</feature>
<keyword evidence="3" id="KW-1185">Reference proteome</keyword>
<dbReference type="SMART" id="SM00718">
    <property type="entry name" value="DM4_12"/>
    <property type="match status" value="1"/>
</dbReference>
<proteinExistence type="predicted"/>
<dbReference type="RefSeq" id="XP_034115066.1">
    <property type="nucleotide sequence ID" value="XM_034259175.2"/>
</dbReference>
<sequence>MWIRNKRRNNTLASCLLLSLLQWLELCLGDVLKGGGGIELATVSPLLSVAKSAVVSDVSSDFEQLIEAKLNESASGVKPTENLLSRKRRYLLFPEGSSFQFVFDEYICVVDHTNYLVLGLTVALAWELPSKAPSEAVDDLLNKLESGTIDVSRNDTVSNITYVDDASKPEQDTQQSSNKNNDNSSYKHNYIDLSNKGVGNQSYNSYYSSSPVFRTPMHPLHLYRDSYYRRPNIPARRKDNYYYSSNSSPVRNPFDDWSQPYSPAEKTRFPYWALAAHLEDILRHRNSFYNRDENQHKNVYYGKPKPQRVRKLPRVSSQARHFKIYPVFGKRSIPDAENPHHRQRRSGTSSAHDTNLSRLESHQIKYHRNSRQTLYERIEKYLNKRGVNGHQCVLRSLCETGQKSNEKEPGSFAGELIRAVFTIPEALDHEPVAYRDALYDKAHAHDGDCAALYPECKQSLWDVPFLQ</sequence>
<feature type="region of interest" description="Disordered" evidence="1">
    <location>
        <begin position="331"/>
        <end position="360"/>
    </location>
</feature>
<feature type="chain" id="PRO_5028244496" evidence="2">
    <location>
        <begin position="30"/>
        <end position="467"/>
    </location>
</feature>
<dbReference type="AlphaFoldDB" id="A0A6P8XFC0"/>
<dbReference type="PANTHER" id="PTHR21398:SF1">
    <property type="entry name" value="FI03705P"/>
    <property type="match status" value="1"/>
</dbReference>
<accession>A0A6P8XFC0</accession>
<feature type="signal peptide" evidence="2">
    <location>
        <begin position="1"/>
        <end position="29"/>
    </location>
</feature>
<gene>
    <name evidence="4" type="primary">LOC117575080</name>
</gene>
<reference evidence="4" key="1">
    <citation type="submission" date="2025-08" db="UniProtKB">
        <authorList>
            <consortium name="RefSeq"/>
        </authorList>
    </citation>
    <scope>IDENTIFICATION</scope>
    <source>
        <strain evidence="4">15112-1751.03</strain>
        <tissue evidence="4">Whole Adult</tissue>
    </source>
</reference>
<keyword evidence="2" id="KW-0732">Signal</keyword>
<evidence type="ECO:0000256" key="1">
    <source>
        <dbReference type="SAM" id="MobiDB-lite"/>
    </source>
</evidence>
<dbReference type="OrthoDB" id="6617264at2759"/>
<dbReference type="InterPro" id="IPR006631">
    <property type="entry name" value="DM4_12"/>
</dbReference>
<dbReference type="Pfam" id="PF07841">
    <property type="entry name" value="DM4_12"/>
    <property type="match status" value="1"/>
</dbReference>
<dbReference type="GeneID" id="117575080"/>
<dbReference type="PANTHER" id="PTHR21398">
    <property type="entry name" value="AGAP007094-PA"/>
    <property type="match status" value="1"/>
</dbReference>
<evidence type="ECO:0000256" key="2">
    <source>
        <dbReference type="SAM" id="SignalP"/>
    </source>
</evidence>